<reference evidence="17" key="1">
    <citation type="submission" date="2012-12" db="EMBL/GenBank/DDBJ databases">
        <authorList>
            <person name="Hellsten U."/>
            <person name="Grimwood J."/>
            <person name="Chapman J.A."/>
            <person name="Shapiro H."/>
            <person name="Aerts A."/>
            <person name="Otillar R.P."/>
            <person name="Terry A.Y."/>
            <person name="Boore J.L."/>
            <person name="Simakov O."/>
            <person name="Marletaz F."/>
            <person name="Cho S.-J."/>
            <person name="Edsinger-Gonzales E."/>
            <person name="Havlak P."/>
            <person name="Kuo D.-H."/>
            <person name="Larsson T."/>
            <person name="Lv J."/>
            <person name="Arendt D."/>
            <person name="Savage R."/>
            <person name="Osoegawa K."/>
            <person name="de Jong P."/>
            <person name="Lindberg D.R."/>
            <person name="Seaver E.C."/>
            <person name="Weisblat D.A."/>
            <person name="Putnam N.H."/>
            <person name="Grigoriev I.V."/>
            <person name="Rokhsar D.S."/>
        </authorList>
    </citation>
    <scope>NUCLEOTIDE SEQUENCE</scope>
</reference>
<dbReference type="InterPro" id="IPR050614">
    <property type="entry name" value="Synaptic_Scaffolding_LAP-MAGUK"/>
</dbReference>
<dbReference type="Gene3D" id="1.10.287.470">
    <property type="entry name" value="Helix hairpin bin"/>
    <property type="match status" value="1"/>
</dbReference>
<evidence type="ECO:0000256" key="8">
    <source>
        <dbReference type="PROSITE-ProRule" id="PRU00192"/>
    </source>
</evidence>
<dbReference type="GO" id="GO:0099072">
    <property type="term" value="P:regulation of postsynaptic membrane neurotransmitter receptor levels"/>
    <property type="evidence" value="ECO:0000318"/>
    <property type="project" value="GO_Central"/>
</dbReference>
<dbReference type="Pfam" id="PF09058">
    <property type="entry name" value="L27_1"/>
    <property type="match status" value="1"/>
</dbReference>
<feature type="domain" description="L27" evidence="14">
    <location>
        <begin position="1"/>
        <end position="58"/>
    </location>
</feature>
<dbReference type="Proteomes" id="UP000015101">
    <property type="component" value="Unassembled WGS sequence"/>
</dbReference>
<dbReference type="SMART" id="SM00228">
    <property type="entry name" value="PDZ"/>
    <property type="match status" value="3"/>
</dbReference>
<keyword evidence="6" id="KW-0677">Repeat</keyword>
<protein>
    <submittedName>
        <fullName evidence="15 16">Uncharacterized protein</fullName>
    </submittedName>
</protein>
<dbReference type="SUPFAM" id="SSF101288">
    <property type="entry name" value="L27 domain"/>
    <property type="match status" value="1"/>
</dbReference>
<dbReference type="GO" id="GO:0035418">
    <property type="term" value="P:protein localization to synapse"/>
    <property type="evidence" value="ECO:0000318"/>
    <property type="project" value="GO_Central"/>
</dbReference>
<dbReference type="EMBL" id="AMQM01002949">
    <property type="status" value="NOT_ANNOTATED_CDS"/>
    <property type="molecule type" value="Genomic_DNA"/>
</dbReference>
<evidence type="ECO:0000259" key="14">
    <source>
        <dbReference type="PROSITE" id="PS51022"/>
    </source>
</evidence>
<sequence length="920" mass="103299">DAHRALELLEQYHSKLTKPQDRQLRNAIERVIRVFKGRLFQALLDIQEYYEMTLLSDTKSMDEKTQETNQVVSRWEKYPPILINSNNLSNNNDSVSFLLYCFTRLCSVNCLICNMQICSCMFQQPKSMSVIFFAVNDNVTTMTVLIQRNLYLHLHLTHPYMERSTKLQRSLSFFWVLLLPQITSQIMFSTSRIVIITTESEKWEYEEITLERGPSGLGFSIAGGTDNPHIGDDVSIFITKLIEGGTAEMDGRLKVNDILVSVNDISMMNVTHAQSVEALKKAGKQVKLVVKRLVPSSEMVVPVELVKAGRGLGFSIAGGVGNQHVEDDNGIFITKLTNGGAAQESGMIEAGDRLISVNDIPLTNVTHEEAVAILKSTKDKVKLVIGKSKKASTVTTTTTVVSGGAAADVASGSSGAGASNEETFKPEKPKAPEKSKPDKQSNVKVCIKTAFLFFYINIRNIIFLNKILKLIICREPRKIILRKGTSGLGFNIVGGEEAEGIFVSFILKGGPADLSGKLHKGDQILSVNGIDMRQATHEQAAAALKGAGDKVEIVAQYRIDEFNQFEAKISDLREQMLNASLSSLKSNNQNKGIFIRALFNFNASDDPEVPGRGISFKFGDVFHVVSAIDEEWWQVQKVIPEDDSVGVIPSQQRVEAKERARLKGLKDGKVCILHFIFYLFISLFILSIYIIFNNFLFTVVRFVLNYFLKINDNVMSYEPMVQKEVDYARPVIILGPLKDQINDDLLSEYPQFFENCIPHTTRPRREDEVNGRDYHFVSSREQMERDIENHLFIEAGQYSDNLYGTSIKSVRDVAVKDKHCVLDVSGNAIRRLRAADLHPIAILIKPLSMENIKHWNAKVSDDQVKKSYERAVKLEQEYGLYFTAMISGETFDEIYEEVKNTIQNHSGSVILVPAPREDEM</sequence>
<feature type="region of interest" description="Disordered" evidence="9">
    <location>
        <begin position="408"/>
        <end position="439"/>
    </location>
</feature>
<keyword evidence="10" id="KW-0812">Transmembrane</keyword>
<dbReference type="GO" id="GO:0016323">
    <property type="term" value="C:basolateral plasma membrane"/>
    <property type="evidence" value="ECO:0000318"/>
    <property type="project" value="GO_Central"/>
</dbReference>
<evidence type="ECO:0000259" key="13">
    <source>
        <dbReference type="PROSITE" id="PS50106"/>
    </source>
</evidence>
<keyword evidence="10" id="KW-1133">Transmembrane helix</keyword>
<evidence type="ECO:0000259" key="11">
    <source>
        <dbReference type="PROSITE" id="PS50002"/>
    </source>
</evidence>
<dbReference type="GO" id="GO:0043005">
    <property type="term" value="C:neuron projection"/>
    <property type="evidence" value="ECO:0000318"/>
    <property type="project" value="GO_Central"/>
</dbReference>
<name>T1G1I3_HELRO</name>
<evidence type="ECO:0000256" key="10">
    <source>
        <dbReference type="SAM" id="Phobius"/>
    </source>
</evidence>
<dbReference type="GO" id="GO:0019901">
    <property type="term" value="F:protein kinase binding"/>
    <property type="evidence" value="ECO:0000318"/>
    <property type="project" value="GO_Central"/>
</dbReference>
<dbReference type="InterPro" id="IPR008144">
    <property type="entry name" value="Guanylate_kin-like_dom"/>
</dbReference>
<dbReference type="InterPro" id="IPR027417">
    <property type="entry name" value="P-loop_NTPase"/>
</dbReference>
<dbReference type="GO" id="GO:0043113">
    <property type="term" value="P:receptor clustering"/>
    <property type="evidence" value="ECO:0000318"/>
    <property type="project" value="GO_Central"/>
</dbReference>
<dbReference type="PROSITE" id="PS50002">
    <property type="entry name" value="SH3"/>
    <property type="match status" value="1"/>
</dbReference>
<dbReference type="GO" id="GO:0097120">
    <property type="term" value="P:receptor localization to synapse"/>
    <property type="evidence" value="ECO:0000318"/>
    <property type="project" value="GO_Central"/>
</dbReference>
<evidence type="ECO:0000256" key="3">
    <source>
        <dbReference type="ARBA" id="ARBA00007014"/>
    </source>
</evidence>
<dbReference type="GO" id="GO:0031594">
    <property type="term" value="C:neuromuscular junction"/>
    <property type="evidence" value="ECO:0000318"/>
    <property type="project" value="GO_Central"/>
</dbReference>
<dbReference type="PROSITE" id="PS51022">
    <property type="entry name" value="L27"/>
    <property type="match status" value="1"/>
</dbReference>
<dbReference type="STRING" id="6412.T1G1I3"/>
<feature type="domain" description="PDZ" evidence="13">
    <location>
        <begin position="302"/>
        <end position="389"/>
    </location>
</feature>
<dbReference type="PROSITE" id="PS50052">
    <property type="entry name" value="GUANYLATE_KINASE_2"/>
    <property type="match status" value="1"/>
</dbReference>
<evidence type="ECO:0000256" key="4">
    <source>
        <dbReference type="ARBA" id="ARBA00022443"/>
    </source>
</evidence>
<dbReference type="CDD" id="cd06795">
    <property type="entry name" value="PDZ3_Dlg1-2-4-like"/>
    <property type="match status" value="1"/>
</dbReference>
<dbReference type="GO" id="GO:0098609">
    <property type="term" value="P:cell-cell adhesion"/>
    <property type="evidence" value="ECO:0000318"/>
    <property type="project" value="GO_Central"/>
</dbReference>
<dbReference type="Pfam" id="PF07653">
    <property type="entry name" value="SH3_2"/>
    <property type="match status" value="1"/>
</dbReference>
<dbReference type="Gene3D" id="2.30.42.10">
    <property type="match status" value="3"/>
</dbReference>
<feature type="transmembrane region" description="Helical" evidence="10">
    <location>
        <begin position="671"/>
        <end position="692"/>
    </location>
</feature>
<dbReference type="RefSeq" id="XP_009012451.1">
    <property type="nucleotide sequence ID" value="XM_009014203.1"/>
</dbReference>
<dbReference type="SMART" id="SM00072">
    <property type="entry name" value="GuKc"/>
    <property type="match status" value="1"/>
</dbReference>
<dbReference type="InterPro" id="IPR008145">
    <property type="entry name" value="GK/Ca_channel_bsu"/>
</dbReference>
<dbReference type="GeneID" id="20214931"/>
<feature type="compositionally biased region" description="Low complexity" evidence="9">
    <location>
        <begin position="408"/>
        <end position="421"/>
    </location>
</feature>
<evidence type="ECO:0000256" key="6">
    <source>
        <dbReference type="ARBA" id="ARBA00022737"/>
    </source>
</evidence>
<dbReference type="InterPro" id="IPR001452">
    <property type="entry name" value="SH3_domain"/>
</dbReference>
<dbReference type="CDD" id="cd00071">
    <property type="entry name" value="GMPK"/>
    <property type="match status" value="1"/>
</dbReference>
<dbReference type="HOGENOM" id="CLU_001715_4_2_1"/>
<dbReference type="SUPFAM" id="SSF50044">
    <property type="entry name" value="SH3-domain"/>
    <property type="match status" value="1"/>
</dbReference>
<dbReference type="Gene3D" id="2.30.30.40">
    <property type="entry name" value="SH3 Domains"/>
    <property type="match status" value="1"/>
</dbReference>
<evidence type="ECO:0000313" key="15">
    <source>
        <dbReference type="EMBL" id="ESO09358.1"/>
    </source>
</evidence>
<keyword evidence="5" id="KW-1003">Cell membrane</keyword>
<evidence type="ECO:0000256" key="2">
    <source>
        <dbReference type="ARBA" id="ARBA00004236"/>
    </source>
</evidence>
<evidence type="ECO:0000256" key="5">
    <source>
        <dbReference type="ARBA" id="ARBA00022475"/>
    </source>
</evidence>
<dbReference type="SMART" id="SM00326">
    <property type="entry name" value="SH3"/>
    <property type="match status" value="1"/>
</dbReference>
<feature type="domain" description="SH3" evidence="11">
    <location>
        <begin position="590"/>
        <end position="658"/>
    </location>
</feature>
<dbReference type="EMBL" id="KB095959">
    <property type="protein sequence ID" value="ESO09358.1"/>
    <property type="molecule type" value="Genomic_DNA"/>
</dbReference>
<dbReference type="Pfam" id="PF00625">
    <property type="entry name" value="Guanylate_kin"/>
    <property type="match status" value="1"/>
</dbReference>
<dbReference type="GO" id="GO:0007268">
    <property type="term" value="P:chemical synaptic transmission"/>
    <property type="evidence" value="ECO:0000318"/>
    <property type="project" value="GO_Central"/>
</dbReference>
<keyword evidence="4 8" id="KW-0728">SH3 domain</keyword>
<comment type="similarity">
    <text evidence="3">Belongs to the MAGUK family.</text>
</comment>
<dbReference type="SUPFAM" id="SSF52540">
    <property type="entry name" value="P-loop containing nucleoside triphosphate hydrolases"/>
    <property type="match status" value="1"/>
</dbReference>
<dbReference type="SUPFAM" id="SSF50156">
    <property type="entry name" value="PDZ domain-like"/>
    <property type="match status" value="3"/>
</dbReference>
<dbReference type="Gene3D" id="3.40.50.300">
    <property type="entry name" value="P-loop containing nucleotide triphosphate hydrolases"/>
    <property type="match status" value="1"/>
</dbReference>
<comment type="subcellular location">
    <subcellularLocation>
        <location evidence="2">Cell membrane</location>
    </subcellularLocation>
    <subcellularLocation>
        <location evidence="1">Membrane</location>
        <topology evidence="1">Peripheral membrane protein</topology>
    </subcellularLocation>
</comment>
<dbReference type="OrthoDB" id="78824at2759"/>
<evidence type="ECO:0000256" key="1">
    <source>
        <dbReference type="ARBA" id="ARBA00004170"/>
    </source>
</evidence>
<dbReference type="PANTHER" id="PTHR23119:SF51">
    <property type="entry name" value="DISKS LARGE 1 TUMOR SUPPRESSOR PROTEIN"/>
    <property type="match status" value="1"/>
</dbReference>
<evidence type="ECO:0000313" key="16">
    <source>
        <dbReference type="EnsemblMetazoa" id="HelroP73781"/>
    </source>
</evidence>
<gene>
    <name evidence="16" type="primary">20214931</name>
    <name evidence="15" type="ORF">HELRODRAFT_73781</name>
</gene>
<dbReference type="FunFam" id="2.30.42.10:FF:000002">
    <property type="entry name" value="Disks large homolog 4 isoform 2"/>
    <property type="match status" value="1"/>
</dbReference>
<keyword evidence="7 10" id="KW-0472">Membrane</keyword>
<evidence type="ECO:0000256" key="7">
    <source>
        <dbReference type="ARBA" id="ARBA00023136"/>
    </source>
</evidence>
<dbReference type="PROSITE" id="PS00856">
    <property type="entry name" value="GUANYLATE_KINASE_1"/>
    <property type="match status" value="1"/>
</dbReference>
<reference evidence="16" key="3">
    <citation type="submission" date="2015-06" db="UniProtKB">
        <authorList>
            <consortium name="EnsemblMetazoa"/>
        </authorList>
    </citation>
    <scope>IDENTIFICATION</scope>
</reference>
<feature type="domain" description="Guanylate kinase-like" evidence="12">
    <location>
        <begin position="728"/>
        <end position="903"/>
    </location>
</feature>
<evidence type="ECO:0000259" key="12">
    <source>
        <dbReference type="PROSITE" id="PS50052"/>
    </source>
</evidence>
<accession>T1G1I3</accession>
<dbReference type="PROSITE" id="PS50106">
    <property type="entry name" value="PDZ"/>
    <property type="match status" value="3"/>
</dbReference>
<dbReference type="CDD" id="cd06723">
    <property type="entry name" value="PDZ1_Dlg1-2-4-like"/>
    <property type="match status" value="1"/>
</dbReference>
<dbReference type="EnsemblMetazoa" id="HelroT73781">
    <property type="protein sequence ID" value="HelroP73781"/>
    <property type="gene ID" value="HelroG73781"/>
</dbReference>
<dbReference type="InterPro" id="IPR004172">
    <property type="entry name" value="L27_dom"/>
</dbReference>
<dbReference type="KEGG" id="hro:HELRODRAFT_73781"/>
<dbReference type="SMART" id="SM00569">
    <property type="entry name" value="L27"/>
    <property type="match status" value="1"/>
</dbReference>
<dbReference type="InParanoid" id="T1G1I3"/>
<dbReference type="CTD" id="20214931"/>
<dbReference type="InterPro" id="IPR036892">
    <property type="entry name" value="L27_dom_sf"/>
</dbReference>
<feature type="domain" description="PDZ" evidence="13">
    <location>
        <begin position="207"/>
        <end position="294"/>
    </location>
</feature>
<dbReference type="InterPro" id="IPR020590">
    <property type="entry name" value="Guanylate_kinase_CS"/>
</dbReference>
<dbReference type="InterPro" id="IPR015143">
    <property type="entry name" value="L27_1"/>
</dbReference>
<dbReference type="InterPro" id="IPR036034">
    <property type="entry name" value="PDZ_sf"/>
</dbReference>
<evidence type="ECO:0000256" key="9">
    <source>
        <dbReference type="SAM" id="MobiDB-lite"/>
    </source>
</evidence>
<keyword evidence="17" id="KW-1185">Reference proteome</keyword>
<dbReference type="OMA" id="HEITSGC"/>
<dbReference type="GO" id="GO:0098839">
    <property type="term" value="C:postsynaptic density membrane"/>
    <property type="evidence" value="ECO:0000318"/>
    <property type="project" value="GO_Central"/>
</dbReference>
<reference evidence="15 17" key="2">
    <citation type="journal article" date="2013" name="Nature">
        <title>Insights into bilaterian evolution from three spiralian genomes.</title>
        <authorList>
            <person name="Simakov O."/>
            <person name="Marletaz F."/>
            <person name="Cho S.J."/>
            <person name="Edsinger-Gonzales E."/>
            <person name="Havlak P."/>
            <person name="Hellsten U."/>
            <person name="Kuo D.H."/>
            <person name="Larsson T."/>
            <person name="Lv J."/>
            <person name="Arendt D."/>
            <person name="Savage R."/>
            <person name="Osoegawa K."/>
            <person name="de Jong P."/>
            <person name="Grimwood J."/>
            <person name="Chapman J.A."/>
            <person name="Shapiro H."/>
            <person name="Aerts A."/>
            <person name="Otillar R.P."/>
            <person name="Terry A.Y."/>
            <person name="Boore J.L."/>
            <person name="Grigoriev I.V."/>
            <person name="Lindberg D.R."/>
            <person name="Seaver E.C."/>
            <person name="Weisblat D.A."/>
            <person name="Putnam N.H."/>
            <person name="Rokhsar D.S."/>
        </authorList>
    </citation>
    <scope>NUCLEOTIDE SEQUENCE</scope>
</reference>
<dbReference type="Pfam" id="PF00595">
    <property type="entry name" value="PDZ"/>
    <property type="match status" value="3"/>
</dbReference>
<dbReference type="InterPro" id="IPR001478">
    <property type="entry name" value="PDZ"/>
</dbReference>
<proteinExistence type="inferred from homology"/>
<dbReference type="PANTHER" id="PTHR23119">
    <property type="entry name" value="DISCS LARGE"/>
    <property type="match status" value="1"/>
</dbReference>
<dbReference type="eggNOG" id="KOG0708">
    <property type="taxonomic scope" value="Eukaryota"/>
</dbReference>
<dbReference type="InterPro" id="IPR036028">
    <property type="entry name" value="SH3-like_dom_sf"/>
</dbReference>
<dbReference type="AlphaFoldDB" id="T1G1I3"/>
<evidence type="ECO:0000313" key="17">
    <source>
        <dbReference type="Proteomes" id="UP000015101"/>
    </source>
</evidence>
<feature type="compositionally biased region" description="Basic and acidic residues" evidence="9">
    <location>
        <begin position="422"/>
        <end position="439"/>
    </location>
</feature>
<dbReference type="FunFam" id="2.30.42.10:FF:000001">
    <property type="entry name" value="Disks large homolog 1 isoform 2"/>
    <property type="match status" value="1"/>
</dbReference>
<dbReference type="GO" id="GO:0007399">
    <property type="term" value="P:nervous system development"/>
    <property type="evidence" value="ECO:0000318"/>
    <property type="project" value="GO_Central"/>
</dbReference>
<dbReference type="GO" id="GO:0045197">
    <property type="term" value="P:establishment or maintenance of epithelial cell apical/basal polarity"/>
    <property type="evidence" value="ECO:0000318"/>
    <property type="project" value="GO_Central"/>
</dbReference>
<organism evidence="16 17">
    <name type="scientific">Helobdella robusta</name>
    <name type="common">Californian leech</name>
    <dbReference type="NCBI Taxonomy" id="6412"/>
    <lineage>
        <taxon>Eukaryota</taxon>
        <taxon>Metazoa</taxon>
        <taxon>Spiralia</taxon>
        <taxon>Lophotrochozoa</taxon>
        <taxon>Annelida</taxon>
        <taxon>Clitellata</taxon>
        <taxon>Hirudinea</taxon>
        <taxon>Rhynchobdellida</taxon>
        <taxon>Glossiphoniidae</taxon>
        <taxon>Helobdella</taxon>
    </lineage>
</organism>
<feature type="domain" description="PDZ" evidence="13">
    <location>
        <begin position="478"/>
        <end position="559"/>
    </location>
</feature>
<feature type="transmembrane region" description="Helical" evidence="10">
    <location>
        <begin position="450"/>
        <end position="472"/>
    </location>
</feature>
<dbReference type="CDD" id="cd06724">
    <property type="entry name" value="PDZ2_Dlg1-2-4-like"/>
    <property type="match status" value="1"/>
</dbReference>